<evidence type="ECO:0000313" key="2">
    <source>
        <dbReference type="EMBL" id="RXW15684.1"/>
    </source>
</evidence>
<evidence type="ECO:0000313" key="3">
    <source>
        <dbReference type="Proteomes" id="UP000290288"/>
    </source>
</evidence>
<accession>A0A4Q2DAW7</accession>
<organism evidence="2 3">
    <name type="scientific">Candolleomyces aberdarensis</name>
    <dbReference type="NCBI Taxonomy" id="2316362"/>
    <lineage>
        <taxon>Eukaryota</taxon>
        <taxon>Fungi</taxon>
        <taxon>Dikarya</taxon>
        <taxon>Basidiomycota</taxon>
        <taxon>Agaricomycotina</taxon>
        <taxon>Agaricomycetes</taxon>
        <taxon>Agaricomycetidae</taxon>
        <taxon>Agaricales</taxon>
        <taxon>Agaricineae</taxon>
        <taxon>Psathyrellaceae</taxon>
        <taxon>Candolleomyces</taxon>
    </lineage>
</organism>
<gene>
    <name evidence="2" type="ORF">EST38_g10164</name>
</gene>
<keyword evidence="3" id="KW-1185">Reference proteome</keyword>
<reference evidence="2 3" key="1">
    <citation type="submission" date="2019-01" db="EMBL/GenBank/DDBJ databases">
        <title>Draft genome sequence of Psathyrella aberdarensis IHI B618.</title>
        <authorList>
            <person name="Buettner E."/>
            <person name="Kellner H."/>
        </authorList>
    </citation>
    <scope>NUCLEOTIDE SEQUENCE [LARGE SCALE GENOMIC DNA]</scope>
    <source>
        <strain evidence="2 3">IHI B618</strain>
    </source>
</reference>
<proteinExistence type="predicted"/>
<sequence length="96" mass="10868">MFQIFDLTRGNEHARCEVLTNPTNQGRLRPRLHDFGHIHDAYGVFIKKWGVVGTDETLKVQNTLNYPMEGDLGSPVGAKSNVHESQVEEQRGIMSF</sequence>
<dbReference type="Proteomes" id="UP000290288">
    <property type="component" value="Unassembled WGS sequence"/>
</dbReference>
<evidence type="ECO:0000256" key="1">
    <source>
        <dbReference type="SAM" id="MobiDB-lite"/>
    </source>
</evidence>
<protein>
    <submittedName>
        <fullName evidence="2">Uncharacterized protein</fullName>
    </submittedName>
</protein>
<name>A0A4Q2DAW7_9AGAR</name>
<dbReference type="OrthoDB" id="630188at2759"/>
<feature type="region of interest" description="Disordered" evidence="1">
    <location>
        <begin position="71"/>
        <end position="96"/>
    </location>
</feature>
<feature type="compositionally biased region" description="Basic and acidic residues" evidence="1">
    <location>
        <begin position="81"/>
        <end position="96"/>
    </location>
</feature>
<comment type="caution">
    <text evidence="2">The sequence shown here is derived from an EMBL/GenBank/DDBJ whole genome shotgun (WGS) entry which is preliminary data.</text>
</comment>
<dbReference type="EMBL" id="SDEE01000523">
    <property type="protein sequence ID" value="RXW15684.1"/>
    <property type="molecule type" value="Genomic_DNA"/>
</dbReference>
<dbReference type="Gene3D" id="3.60.21.10">
    <property type="match status" value="1"/>
</dbReference>
<dbReference type="AlphaFoldDB" id="A0A4Q2DAW7"/>
<dbReference type="InterPro" id="IPR029052">
    <property type="entry name" value="Metallo-depent_PP-like"/>
</dbReference>